<evidence type="ECO:0000313" key="1">
    <source>
        <dbReference type="Ensembl" id="ENSCPVP00000025703.1"/>
    </source>
</evidence>
<dbReference type="Ensembl" id="ENSCPVT00000027614.1">
    <property type="protein sequence ID" value="ENSCPVP00000025703.1"/>
    <property type="gene ID" value="ENSCPVG00000017939.1"/>
</dbReference>
<protein>
    <submittedName>
        <fullName evidence="1">Uncharacterized protein</fullName>
    </submittedName>
</protein>
<reference evidence="1" key="3">
    <citation type="submission" date="2025-09" db="UniProtKB">
        <authorList>
            <consortium name="Ensembl"/>
        </authorList>
    </citation>
    <scope>IDENTIFICATION</scope>
</reference>
<name>A0A8U8AZB7_GEOPR</name>
<dbReference type="AlphaFoldDB" id="A0A8U8AZB7"/>
<organism evidence="1 2">
    <name type="scientific">Geospiza parvula</name>
    <name type="common">Small tree-finch</name>
    <name type="synonym">Camarhynchus parvulus</name>
    <dbReference type="NCBI Taxonomy" id="87175"/>
    <lineage>
        <taxon>Eukaryota</taxon>
        <taxon>Metazoa</taxon>
        <taxon>Chordata</taxon>
        <taxon>Craniata</taxon>
        <taxon>Vertebrata</taxon>
        <taxon>Euteleostomi</taxon>
        <taxon>Archelosauria</taxon>
        <taxon>Archosauria</taxon>
        <taxon>Dinosauria</taxon>
        <taxon>Saurischia</taxon>
        <taxon>Theropoda</taxon>
        <taxon>Coelurosauria</taxon>
        <taxon>Aves</taxon>
        <taxon>Neognathae</taxon>
        <taxon>Neoaves</taxon>
        <taxon>Telluraves</taxon>
        <taxon>Australaves</taxon>
        <taxon>Passeriformes</taxon>
        <taxon>Thraupidae</taxon>
        <taxon>Camarhynchus</taxon>
    </lineage>
</organism>
<evidence type="ECO:0000313" key="2">
    <source>
        <dbReference type="Proteomes" id="UP000694382"/>
    </source>
</evidence>
<keyword evidence="2" id="KW-1185">Reference proteome</keyword>
<sequence length="67" mass="7762">MTPELFHTRNLKLIQLTSMLKGCQRTSPLGVPPGMEYLALNKSFKWFLIQSLCLKNTGVVNKRHYLR</sequence>
<reference evidence="1" key="1">
    <citation type="submission" date="2020-02" db="EMBL/GenBank/DDBJ databases">
        <authorList>
            <person name="Enbody D E."/>
            <person name="Pettersson E M."/>
        </authorList>
    </citation>
    <scope>NUCLEOTIDE SEQUENCE [LARGE SCALE GENOMIC DNA]</scope>
</reference>
<reference evidence="1" key="2">
    <citation type="submission" date="2025-08" db="UniProtKB">
        <authorList>
            <consortium name="Ensembl"/>
        </authorList>
    </citation>
    <scope>IDENTIFICATION</scope>
</reference>
<accession>A0A8U8AZB7</accession>
<dbReference type="Proteomes" id="UP000694382">
    <property type="component" value="Chromosome 19"/>
</dbReference>
<proteinExistence type="predicted"/>